<keyword evidence="6 7" id="KW-0012">Acyltransferase</keyword>
<feature type="transmembrane region" description="Helical" evidence="7">
    <location>
        <begin position="182"/>
        <end position="201"/>
    </location>
</feature>
<dbReference type="EC" id="2.3.1.225" evidence="7"/>
<proteinExistence type="inferred from homology"/>
<evidence type="ECO:0000256" key="7">
    <source>
        <dbReference type="RuleBase" id="RU079119"/>
    </source>
</evidence>
<keyword evidence="10" id="KW-1185">Reference proteome</keyword>
<dbReference type="InterPro" id="IPR001594">
    <property type="entry name" value="Palmitoyltrfase_DHHC"/>
</dbReference>
<feature type="transmembrane region" description="Helical" evidence="7">
    <location>
        <begin position="36"/>
        <end position="55"/>
    </location>
</feature>
<evidence type="ECO:0000256" key="3">
    <source>
        <dbReference type="ARBA" id="ARBA00022692"/>
    </source>
</evidence>
<evidence type="ECO:0000256" key="5">
    <source>
        <dbReference type="ARBA" id="ARBA00023136"/>
    </source>
</evidence>
<name>A0A1J1GUL9_PLAGA</name>
<dbReference type="GO" id="GO:0016020">
    <property type="term" value="C:membrane"/>
    <property type="evidence" value="ECO:0007669"/>
    <property type="project" value="UniProtKB-SubCell"/>
</dbReference>
<dbReference type="OMA" id="FQTEHEY"/>
<keyword evidence="5 7" id="KW-0472">Membrane</keyword>
<evidence type="ECO:0000256" key="1">
    <source>
        <dbReference type="ARBA" id="ARBA00004141"/>
    </source>
</evidence>
<reference evidence="9" key="1">
    <citation type="submission" date="2015-04" db="EMBL/GenBank/DDBJ databases">
        <authorList>
            <consortium name="Pathogen Informatics"/>
        </authorList>
    </citation>
    <scope>NUCLEOTIDE SEQUENCE [LARGE SCALE GENOMIC DNA]</scope>
    <source>
        <strain evidence="9">8A</strain>
    </source>
</reference>
<feature type="domain" description="Palmitoyltransferase DHHC" evidence="8">
    <location>
        <begin position="94"/>
        <end position="218"/>
    </location>
</feature>
<dbReference type="AlphaFoldDB" id="A0A1J1GUL9"/>
<gene>
    <name evidence="9" type="primary">DHHC9</name>
    <name evidence="9" type="ORF">PGAL8A_00342500</name>
</gene>
<dbReference type="InterPro" id="IPR039859">
    <property type="entry name" value="PFA4/ZDH16/20/ERF2-like"/>
</dbReference>
<evidence type="ECO:0000313" key="10">
    <source>
        <dbReference type="Proteomes" id="UP000220797"/>
    </source>
</evidence>
<evidence type="ECO:0000313" key="9">
    <source>
        <dbReference type="EMBL" id="CRG96207.1"/>
    </source>
</evidence>
<comment type="caution">
    <text evidence="9">The sequence shown here is derived from an EMBL/GenBank/DDBJ whole genome shotgun (WGS) entry which is preliminary data.</text>
</comment>
<keyword evidence="4 7" id="KW-1133">Transmembrane helix</keyword>
<organism evidence="9 10">
    <name type="scientific">Plasmodium gallinaceum</name>
    <dbReference type="NCBI Taxonomy" id="5849"/>
    <lineage>
        <taxon>Eukaryota</taxon>
        <taxon>Sar</taxon>
        <taxon>Alveolata</taxon>
        <taxon>Apicomplexa</taxon>
        <taxon>Aconoidasida</taxon>
        <taxon>Haemosporida</taxon>
        <taxon>Plasmodiidae</taxon>
        <taxon>Plasmodium</taxon>
        <taxon>Plasmodium (Haemamoeba)</taxon>
    </lineage>
</organism>
<dbReference type="Pfam" id="PF01529">
    <property type="entry name" value="DHHC"/>
    <property type="match status" value="1"/>
</dbReference>
<sequence>MNNYLSFILVTILSIFIYVCYIYSLQNEYLNNYSKITRILLAVFSIPFFICYYWSFVKCSLSGPGYVDDSWELNAEENNIQIEKKKIRNYTPNKYTVCDKCNYLVRPERAHHCRSCKKCVLKMDHHCPWIGTCVGEKNLKFFFLFLLYGFFITFYIIATIMPKFIRSLYSRETMVLVNVNHATLLITICAALTLFLALLFMNCQYIYFISRNVTVIESSYNDINPYDLGIYNNWKMVFGEFKWKWFFPFNPENLYQTNSLYPLNDRYMNINNIDLEDSFLTSHNFISKEENH</sequence>
<dbReference type="GeneID" id="39731955"/>
<dbReference type="VEuPathDB" id="PlasmoDB:PGAL8A_00342500"/>
<protein>
    <recommendedName>
        <fullName evidence="7">Palmitoyltransferase</fullName>
        <ecNumber evidence="7">2.3.1.225</ecNumber>
    </recommendedName>
</protein>
<dbReference type="EMBL" id="CVMV01000059">
    <property type="protein sequence ID" value="CRG96207.1"/>
    <property type="molecule type" value="Genomic_DNA"/>
</dbReference>
<feature type="transmembrane region" description="Helical" evidence="7">
    <location>
        <begin position="141"/>
        <end position="161"/>
    </location>
</feature>
<dbReference type="Proteomes" id="UP000220797">
    <property type="component" value="Unassembled WGS sequence"/>
</dbReference>
<evidence type="ECO:0000256" key="6">
    <source>
        <dbReference type="ARBA" id="ARBA00023315"/>
    </source>
</evidence>
<evidence type="ECO:0000259" key="8">
    <source>
        <dbReference type="Pfam" id="PF01529"/>
    </source>
</evidence>
<dbReference type="GO" id="GO:0019706">
    <property type="term" value="F:protein-cysteine S-palmitoyltransferase activity"/>
    <property type="evidence" value="ECO:0007669"/>
    <property type="project" value="UniProtKB-EC"/>
</dbReference>
<accession>A0A1J1GUL9</accession>
<dbReference type="PROSITE" id="PS50216">
    <property type="entry name" value="DHHC"/>
    <property type="match status" value="1"/>
</dbReference>
<comment type="similarity">
    <text evidence="7">Belongs to the DHHC palmitoyltransferase family.</text>
</comment>
<evidence type="ECO:0000256" key="4">
    <source>
        <dbReference type="ARBA" id="ARBA00022989"/>
    </source>
</evidence>
<feature type="transmembrane region" description="Helical" evidence="7">
    <location>
        <begin position="6"/>
        <end position="24"/>
    </location>
</feature>
<evidence type="ECO:0000256" key="2">
    <source>
        <dbReference type="ARBA" id="ARBA00022679"/>
    </source>
</evidence>
<dbReference type="RefSeq" id="XP_028529012.1">
    <property type="nucleotide sequence ID" value="XM_028672462.1"/>
</dbReference>
<comment type="catalytic activity">
    <reaction evidence="7">
        <text>L-cysteinyl-[protein] + hexadecanoyl-CoA = S-hexadecanoyl-L-cysteinyl-[protein] + CoA</text>
        <dbReference type="Rhea" id="RHEA:36683"/>
        <dbReference type="Rhea" id="RHEA-COMP:10131"/>
        <dbReference type="Rhea" id="RHEA-COMP:11032"/>
        <dbReference type="ChEBI" id="CHEBI:29950"/>
        <dbReference type="ChEBI" id="CHEBI:57287"/>
        <dbReference type="ChEBI" id="CHEBI:57379"/>
        <dbReference type="ChEBI" id="CHEBI:74151"/>
        <dbReference type="EC" id="2.3.1.225"/>
    </reaction>
</comment>
<comment type="subcellular location">
    <subcellularLocation>
        <location evidence="1">Membrane</location>
        <topology evidence="1">Multi-pass membrane protein</topology>
    </subcellularLocation>
</comment>
<dbReference type="PANTHER" id="PTHR12246">
    <property type="entry name" value="PALMITOYLTRANSFERASE ZDHHC16"/>
    <property type="match status" value="1"/>
</dbReference>
<keyword evidence="2 7" id="KW-0808">Transferase</keyword>
<keyword evidence="3 7" id="KW-0812">Transmembrane</keyword>
<dbReference type="OrthoDB" id="9909019at2759"/>
<comment type="domain">
    <text evidence="7">The DHHC domain is required for palmitoyltransferase activity.</text>
</comment>